<gene>
    <name evidence="1" type="ORF">LCGC14_2268580</name>
</gene>
<reference evidence="1" key="1">
    <citation type="journal article" date="2015" name="Nature">
        <title>Complex archaea that bridge the gap between prokaryotes and eukaryotes.</title>
        <authorList>
            <person name="Spang A."/>
            <person name="Saw J.H."/>
            <person name="Jorgensen S.L."/>
            <person name="Zaremba-Niedzwiedzka K."/>
            <person name="Martijn J."/>
            <person name="Lind A.E."/>
            <person name="van Eijk R."/>
            <person name="Schleper C."/>
            <person name="Guy L."/>
            <person name="Ettema T.J."/>
        </authorList>
    </citation>
    <scope>NUCLEOTIDE SEQUENCE</scope>
</reference>
<evidence type="ECO:0000313" key="1">
    <source>
        <dbReference type="EMBL" id="KKL54122.1"/>
    </source>
</evidence>
<proteinExistence type="predicted"/>
<dbReference type="AlphaFoldDB" id="A0A0F9FSN9"/>
<sequence>MLSKKILDLINQPTFDPRLRDRINEWGQIPSFVKFIQQNDKKILKLLKTRKEKEDKRDIGIELFVGSVFTKVNCQVIYEPDVPIPRKSGRLE</sequence>
<dbReference type="EMBL" id="LAZR01031312">
    <property type="protein sequence ID" value="KKL54122.1"/>
    <property type="molecule type" value="Genomic_DNA"/>
</dbReference>
<comment type="caution">
    <text evidence="1">The sequence shown here is derived from an EMBL/GenBank/DDBJ whole genome shotgun (WGS) entry which is preliminary data.</text>
</comment>
<name>A0A0F9FSN9_9ZZZZ</name>
<accession>A0A0F9FSN9</accession>
<organism evidence="1">
    <name type="scientific">marine sediment metagenome</name>
    <dbReference type="NCBI Taxonomy" id="412755"/>
    <lineage>
        <taxon>unclassified sequences</taxon>
        <taxon>metagenomes</taxon>
        <taxon>ecological metagenomes</taxon>
    </lineage>
</organism>
<protein>
    <submittedName>
        <fullName evidence="1">Uncharacterized protein</fullName>
    </submittedName>
</protein>